<comment type="similarity">
    <text evidence="3">Belongs to the PurH family.</text>
</comment>
<evidence type="ECO:0000256" key="4">
    <source>
        <dbReference type="ARBA" id="ARBA00022679"/>
    </source>
</evidence>
<evidence type="ECO:0000313" key="9">
    <source>
        <dbReference type="EMBL" id="GAG64630.1"/>
    </source>
</evidence>
<evidence type="ECO:0000259" key="8">
    <source>
        <dbReference type="PROSITE" id="PS51855"/>
    </source>
</evidence>
<keyword evidence="4" id="KW-0808">Transferase</keyword>
<comment type="pathway">
    <text evidence="2">Purine metabolism; IMP biosynthesis via de novo pathway; 5-formamido-1-(5-phospho-D-ribosyl)imidazole-4-carboxamide from 5-amino-1-(5-phospho-D-ribosyl)imidazole-4-carboxamide (10-formyl THF route): step 1/1.</text>
</comment>
<protein>
    <recommendedName>
        <fullName evidence="8">MGS-like domain-containing protein</fullName>
    </recommendedName>
</protein>
<reference evidence="9" key="1">
    <citation type="journal article" date="2014" name="Front. Microbiol.">
        <title>High frequency of phylogenetically diverse reductive dehalogenase-homologous genes in deep subseafloor sedimentary metagenomes.</title>
        <authorList>
            <person name="Kawai M."/>
            <person name="Futagami T."/>
            <person name="Toyoda A."/>
            <person name="Takaki Y."/>
            <person name="Nishi S."/>
            <person name="Hori S."/>
            <person name="Arai W."/>
            <person name="Tsubouchi T."/>
            <person name="Morono Y."/>
            <person name="Uchiyama I."/>
            <person name="Ito T."/>
            <person name="Fujiyama A."/>
            <person name="Inagaki F."/>
            <person name="Takami H."/>
        </authorList>
    </citation>
    <scope>NUCLEOTIDE SEQUENCE</scope>
    <source>
        <strain evidence="9">Expedition CK06-06</strain>
    </source>
</reference>
<dbReference type="Pfam" id="PF02142">
    <property type="entry name" value="MGS"/>
    <property type="match status" value="1"/>
</dbReference>
<dbReference type="GO" id="GO:0006189">
    <property type="term" value="P:'de novo' IMP biosynthetic process"/>
    <property type="evidence" value="ECO:0007669"/>
    <property type="project" value="UniProtKB-UniPathway"/>
</dbReference>
<dbReference type="SUPFAM" id="SSF52335">
    <property type="entry name" value="Methylglyoxal synthase-like"/>
    <property type="match status" value="1"/>
</dbReference>
<evidence type="ECO:0000256" key="2">
    <source>
        <dbReference type="ARBA" id="ARBA00004954"/>
    </source>
</evidence>
<evidence type="ECO:0000256" key="6">
    <source>
        <dbReference type="ARBA" id="ARBA00022801"/>
    </source>
</evidence>
<dbReference type="GO" id="GO:0005829">
    <property type="term" value="C:cytosol"/>
    <property type="evidence" value="ECO:0007669"/>
    <property type="project" value="TreeGrafter"/>
</dbReference>
<dbReference type="InterPro" id="IPR016193">
    <property type="entry name" value="Cytidine_deaminase-like"/>
</dbReference>
<dbReference type="GO" id="GO:0003937">
    <property type="term" value="F:IMP cyclohydrolase activity"/>
    <property type="evidence" value="ECO:0007669"/>
    <property type="project" value="InterPro"/>
</dbReference>
<dbReference type="GO" id="GO:0004643">
    <property type="term" value="F:phosphoribosylaminoimidazolecarboxamide formyltransferase activity"/>
    <property type="evidence" value="ECO:0007669"/>
    <property type="project" value="InterPro"/>
</dbReference>
<dbReference type="InterPro" id="IPR024051">
    <property type="entry name" value="AICAR_Tfase_dup_dom_sf"/>
</dbReference>
<keyword evidence="6" id="KW-0378">Hydrolase</keyword>
<dbReference type="Gene3D" id="3.40.140.20">
    <property type="match status" value="1"/>
</dbReference>
<dbReference type="CDD" id="cd01421">
    <property type="entry name" value="IMPCH"/>
    <property type="match status" value="1"/>
</dbReference>
<comment type="caution">
    <text evidence="9">The sequence shown here is derived from an EMBL/GenBank/DDBJ whole genome shotgun (WGS) entry which is preliminary data.</text>
</comment>
<evidence type="ECO:0000256" key="5">
    <source>
        <dbReference type="ARBA" id="ARBA00022755"/>
    </source>
</evidence>
<dbReference type="InterPro" id="IPR036914">
    <property type="entry name" value="MGS-like_dom_sf"/>
</dbReference>
<comment type="pathway">
    <text evidence="1">Purine metabolism; IMP biosynthesis via de novo pathway; IMP from 5-formamido-1-(5-phospho-D-ribosyl)imidazole-4-carboxamide: step 1/1.</text>
</comment>
<keyword evidence="7" id="KW-0511">Multifunctional enzyme</keyword>
<dbReference type="SMART" id="SM00851">
    <property type="entry name" value="MGS"/>
    <property type="match status" value="1"/>
</dbReference>
<dbReference type="Gene3D" id="3.40.50.1380">
    <property type="entry name" value="Methylglyoxal synthase-like domain"/>
    <property type="match status" value="1"/>
</dbReference>
<evidence type="ECO:0000256" key="7">
    <source>
        <dbReference type="ARBA" id="ARBA00023268"/>
    </source>
</evidence>
<feature type="domain" description="MGS-like" evidence="8">
    <location>
        <begin position="1"/>
        <end position="144"/>
    </location>
</feature>
<evidence type="ECO:0000256" key="3">
    <source>
        <dbReference type="ARBA" id="ARBA00007667"/>
    </source>
</evidence>
<keyword evidence="5" id="KW-0658">Purine biosynthesis</keyword>
<dbReference type="SUPFAM" id="SSF53927">
    <property type="entry name" value="Cytidine deaminase-like"/>
    <property type="match status" value="1"/>
</dbReference>
<dbReference type="Pfam" id="PF01808">
    <property type="entry name" value="AICARFT_IMPCHas"/>
    <property type="match status" value="1"/>
</dbReference>
<dbReference type="PANTHER" id="PTHR11692:SF0">
    <property type="entry name" value="BIFUNCTIONAL PURINE BIOSYNTHESIS PROTEIN ATIC"/>
    <property type="match status" value="1"/>
</dbReference>
<gene>
    <name evidence="9" type="ORF">S01H4_17785</name>
</gene>
<accession>X0Z5I8</accession>
<evidence type="ECO:0000256" key="1">
    <source>
        <dbReference type="ARBA" id="ARBA00004844"/>
    </source>
</evidence>
<dbReference type="PANTHER" id="PTHR11692">
    <property type="entry name" value="BIFUNCTIONAL PURINE BIOSYNTHESIS PROTEIN PURH"/>
    <property type="match status" value="1"/>
</dbReference>
<dbReference type="InterPro" id="IPR002695">
    <property type="entry name" value="PurH-like"/>
</dbReference>
<sequence>MIKKAIISVSDKTGVEELAKFLTDNGVEIISSGGTYKVLENAGIPVTQVSDVTGFPEILDGRVKTLHPIIFSGILAKRNEEHLNQLVEQKIDPIDLIIVNLYPFEETIAKKETLLEEAVENIDIGGPSLIRAAAKNYLYTTVLVSPDQYNDLISDMQNNKNKTSAEFRQRSAIRAFEHTARYNALISDYLKNAFDENSFSEELTLAGRKINDLRYGENPHQEAAYYSFSKSNPLNDFKQLHGKELSYNNLLDLDAALSIVKEFDENFVVIIKHTNPCGAAVGDTLLEAYTTALDSDSLSAFGGIVGVTGEVDASLAEEMSG</sequence>
<dbReference type="EMBL" id="BART01007852">
    <property type="protein sequence ID" value="GAG64630.1"/>
    <property type="molecule type" value="Genomic_DNA"/>
</dbReference>
<dbReference type="InterPro" id="IPR011607">
    <property type="entry name" value="MGS-like_dom"/>
</dbReference>
<proteinExistence type="inferred from homology"/>
<feature type="non-terminal residue" evidence="9">
    <location>
        <position position="321"/>
    </location>
</feature>
<dbReference type="UniPathway" id="UPA00074">
    <property type="reaction ID" value="UER00133"/>
</dbReference>
<dbReference type="SMART" id="SM00798">
    <property type="entry name" value="AICARFT_IMPCHas"/>
    <property type="match status" value="1"/>
</dbReference>
<dbReference type="NCBIfam" id="NF002049">
    <property type="entry name" value="PRK00881.1"/>
    <property type="match status" value="1"/>
</dbReference>
<dbReference type="FunFam" id="3.40.50.1380:FF:000001">
    <property type="entry name" value="Bifunctional purine biosynthesis protein PurH"/>
    <property type="match status" value="1"/>
</dbReference>
<organism evidence="9">
    <name type="scientific">marine sediment metagenome</name>
    <dbReference type="NCBI Taxonomy" id="412755"/>
    <lineage>
        <taxon>unclassified sequences</taxon>
        <taxon>metagenomes</taxon>
        <taxon>ecological metagenomes</taxon>
    </lineage>
</organism>
<dbReference type="AlphaFoldDB" id="X0Z5I8"/>
<dbReference type="PROSITE" id="PS51855">
    <property type="entry name" value="MGS"/>
    <property type="match status" value="1"/>
</dbReference>
<name>X0Z5I8_9ZZZZ</name>